<dbReference type="InterPro" id="IPR047817">
    <property type="entry name" value="ABC2_TM_bact-type"/>
</dbReference>
<protein>
    <submittedName>
        <fullName evidence="10">ABC transporter permease</fullName>
    </submittedName>
</protein>
<keyword evidence="4" id="KW-1003">Cell membrane</keyword>
<dbReference type="InterPro" id="IPR051449">
    <property type="entry name" value="ABC-2_transporter_component"/>
</dbReference>
<evidence type="ECO:0000256" key="1">
    <source>
        <dbReference type="ARBA" id="ARBA00004651"/>
    </source>
</evidence>
<dbReference type="PROSITE" id="PS51012">
    <property type="entry name" value="ABC_TM2"/>
    <property type="match status" value="1"/>
</dbReference>
<evidence type="ECO:0000313" key="10">
    <source>
        <dbReference type="EMBL" id="MFD1429134.1"/>
    </source>
</evidence>
<dbReference type="InterPro" id="IPR013525">
    <property type="entry name" value="ABC2_TM"/>
</dbReference>
<comment type="similarity">
    <text evidence="2">Belongs to the ABC-2 integral membrane protein family.</text>
</comment>
<gene>
    <name evidence="10" type="ORF">ACFQ4P_02575</name>
</gene>
<feature type="transmembrane region" description="Helical" evidence="8">
    <location>
        <begin position="231"/>
        <end position="255"/>
    </location>
</feature>
<dbReference type="RefSeq" id="WP_203626087.1">
    <property type="nucleotide sequence ID" value="NZ_BOLQ01000002.1"/>
</dbReference>
<proteinExistence type="inferred from homology"/>
<evidence type="ECO:0000256" key="3">
    <source>
        <dbReference type="ARBA" id="ARBA00022448"/>
    </source>
</evidence>
<name>A0ABW4CEA6_9LACO</name>
<evidence type="ECO:0000256" key="5">
    <source>
        <dbReference type="ARBA" id="ARBA00022692"/>
    </source>
</evidence>
<keyword evidence="11" id="KW-1185">Reference proteome</keyword>
<keyword evidence="5 8" id="KW-0812">Transmembrane</keyword>
<organism evidence="10 11">
    <name type="scientific">Lacticaseibacillus mingshuiensis</name>
    <dbReference type="NCBI Taxonomy" id="2799574"/>
    <lineage>
        <taxon>Bacteria</taxon>
        <taxon>Bacillati</taxon>
        <taxon>Bacillota</taxon>
        <taxon>Bacilli</taxon>
        <taxon>Lactobacillales</taxon>
        <taxon>Lactobacillaceae</taxon>
        <taxon>Lacticaseibacillus</taxon>
    </lineage>
</organism>
<dbReference type="PANTHER" id="PTHR30294">
    <property type="entry name" value="MEMBRANE COMPONENT OF ABC TRANSPORTER YHHJ-RELATED"/>
    <property type="match status" value="1"/>
</dbReference>
<dbReference type="PANTHER" id="PTHR30294:SF38">
    <property type="entry name" value="TRANSPORT PERMEASE PROTEIN"/>
    <property type="match status" value="1"/>
</dbReference>
<sequence>MRVKGMIHRIFTEMLRDKRTLALMFLGPLLILTLVYFLFQGNGTQTATLLVKNVDQSLITALKNDHLEIKATRASSTAKTQIRRRDAAGMLVQNGDKLTLTLANSDQSQSTIIKQSLQQAQVKLKMQTAAATIKTQAAALKQLQIALAKATGQAGIKGASQPATTEKAVTIKTHYLYGGADATYFETLLPILLGFIVFFFVFLISGIALLRERTTGTLYRLLATPVRRGEIIAGYLAGYGLFAVVQTLLIVLYTIGVFKVQIIGSLWLVLLINLLMAAVALTMGLFISTFADSEFQMIQFIPIVALPQIFFSGIIPVATMPGWLQVVAHIFPLYYGAQSMTAVIEKGATLTTVGPSLLILFGFALVFLVLNGQTMKRYRQV</sequence>
<keyword evidence="6 8" id="KW-1133">Transmembrane helix</keyword>
<comment type="caution">
    <text evidence="10">The sequence shown here is derived from an EMBL/GenBank/DDBJ whole genome shotgun (WGS) entry which is preliminary data.</text>
</comment>
<comment type="subcellular location">
    <subcellularLocation>
        <location evidence="1">Cell membrane</location>
        <topology evidence="1">Multi-pass membrane protein</topology>
    </subcellularLocation>
</comment>
<dbReference type="Pfam" id="PF12698">
    <property type="entry name" value="ABC2_membrane_3"/>
    <property type="match status" value="1"/>
</dbReference>
<evidence type="ECO:0000256" key="7">
    <source>
        <dbReference type="ARBA" id="ARBA00023136"/>
    </source>
</evidence>
<feature type="transmembrane region" description="Helical" evidence="8">
    <location>
        <begin position="348"/>
        <end position="370"/>
    </location>
</feature>
<feature type="transmembrane region" description="Helical" evidence="8">
    <location>
        <begin position="21"/>
        <end position="39"/>
    </location>
</feature>
<evidence type="ECO:0000259" key="9">
    <source>
        <dbReference type="PROSITE" id="PS51012"/>
    </source>
</evidence>
<reference evidence="11" key="1">
    <citation type="journal article" date="2019" name="Int. J. Syst. Evol. Microbiol.">
        <title>The Global Catalogue of Microorganisms (GCM) 10K type strain sequencing project: providing services to taxonomists for standard genome sequencing and annotation.</title>
        <authorList>
            <consortium name="The Broad Institute Genomics Platform"/>
            <consortium name="The Broad Institute Genome Sequencing Center for Infectious Disease"/>
            <person name="Wu L."/>
            <person name="Ma J."/>
        </authorList>
    </citation>
    <scope>NUCLEOTIDE SEQUENCE [LARGE SCALE GENOMIC DNA]</scope>
    <source>
        <strain evidence="11">CCM 8980</strain>
    </source>
</reference>
<evidence type="ECO:0000256" key="2">
    <source>
        <dbReference type="ARBA" id="ARBA00007783"/>
    </source>
</evidence>
<dbReference type="EMBL" id="JBHTOC010000003">
    <property type="protein sequence ID" value="MFD1429134.1"/>
    <property type="molecule type" value="Genomic_DNA"/>
</dbReference>
<feature type="transmembrane region" description="Helical" evidence="8">
    <location>
        <begin position="188"/>
        <end position="210"/>
    </location>
</feature>
<evidence type="ECO:0000313" key="11">
    <source>
        <dbReference type="Proteomes" id="UP001597196"/>
    </source>
</evidence>
<dbReference type="Proteomes" id="UP001597196">
    <property type="component" value="Unassembled WGS sequence"/>
</dbReference>
<evidence type="ECO:0000256" key="8">
    <source>
        <dbReference type="SAM" id="Phobius"/>
    </source>
</evidence>
<keyword evidence="3" id="KW-0813">Transport</keyword>
<accession>A0ABW4CEA6</accession>
<evidence type="ECO:0000256" key="6">
    <source>
        <dbReference type="ARBA" id="ARBA00022989"/>
    </source>
</evidence>
<feature type="domain" description="ABC transmembrane type-2" evidence="9">
    <location>
        <begin position="153"/>
        <end position="378"/>
    </location>
</feature>
<keyword evidence="7 8" id="KW-0472">Membrane</keyword>
<evidence type="ECO:0000256" key="4">
    <source>
        <dbReference type="ARBA" id="ARBA00022475"/>
    </source>
</evidence>
<feature type="transmembrane region" description="Helical" evidence="8">
    <location>
        <begin position="267"/>
        <end position="291"/>
    </location>
</feature>
<feature type="transmembrane region" description="Helical" evidence="8">
    <location>
        <begin position="303"/>
        <end position="328"/>
    </location>
</feature>